<organism evidence="1 2">
    <name type="scientific">Batillaria attramentaria</name>
    <dbReference type="NCBI Taxonomy" id="370345"/>
    <lineage>
        <taxon>Eukaryota</taxon>
        <taxon>Metazoa</taxon>
        <taxon>Spiralia</taxon>
        <taxon>Lophotrochozoa</taxon>
        <taxon>Mollusca</taxon>
        <taxon>Gastropoda</taxon>
        <taxon>Caenogastropoda</taxon>
        <taxon>Sorbeoconcha</taxon>
        <taxon>Cerithioidea</taxon>
        <taxon>Batillariidae</taxon>
        <taxon>Batillaria</taxon>
    </lineage>
</organism>
<gene>
    <name evidence="1" type="ORF">BaRGS_00038095</name>
</gene>
<dbReference type="EMBL" id="JACVVK020000599">
    <property type="protein sequence ID" value="KAK7463330.1"/>
    <property type="molecule type" value="Genomic_DNA"/>
</dbReference>
<dbReference type="SUPFAM" id="SSF52540">
    <property type="entry name" value="P-loop containing nucleoside triphosphate hydrolases"/>
    <property type="match status" value="1"/>
</dbReference>
<dbReference type="AlphaFoldDB" id="A0ABD0J875"/>
<protein>
    <recommendedName>
        <fullName evidence="3">AAA+ ATPase domain-containing protein</fullName>
    </recommendedName>
</protein>
<dbReference type="Proteomes" id="UP001519460">
    <property type="component" value="Unassembled WGS sequence"/>
</dbReference>
<reference evidence="1 2" key="1">
    <citation type="journal article" date="2023" name="Sci. Data">
        <title>Genome assembly of the Korean intertidal mud-creeper Batillaria attramentaria.</title>
        <authorList>
            <person name="Patra A.K."/>
            <person name="Ho P.T."/>
            <person name="Jun S."/>
            <person name="Lee S.J."/>
            <person name="Kim Y."/>
            <person name="Won Y.J."/>
        </authorList>
    </citation>
    <scope>NUCLEOTIDE SEQUENCE [LARGE SCALE GENOMIC DNA]</scope>
    <source>
        <strain evidence="1">Wonlab-2016</strain>
    </source>
</reference>
<evidence type="ECO:0000313" key="2">
    <source>
        <dbReference type="Proteomes" id="UP001519460"/>
    </source>
</evidence>
<proteinExistence type="predicted"/>
<evidence type="ECO:0000313" key="1">
    <source>
        <dbReference type="EMBL" id="KAK7463330.1"/>
    </source>
</evidence>
<comment type="caution">
    <text evidence="1">The sequence shown here is derived from an EMBL/GenBank/DDBJ whole genome shotgun (WGS) entry which is preliminary data.</text>
</comment>
<sequence length="162" mass="17877">MLFLTGSPGTGKTVMLVLKARVWLQEGEHVYVTCLDRDALAAACLIISQLRQMAPDAAGRIHLLDMRKLYGQATMSRALRDVVLNVGGKLNIIADEVDGSSDRLKSLCGFIMSDTKVTQFRLWAAGVRSKYLPECLQEVPLTDPLRCPPVVVRKVIKVALRL</sequence>
<evidence type="ECO:0008006" key="3">
    <source>
        <dbReference type="Google" id="ProtNLM"/>
    </source>
</evidence>
<accession>A0ABD0J875</accession>
<dbReference type="InterPro" id="IPR027417">
    <property type="entry name" value="P-loop_NTPase"/>
</dbReference>
<keyword evidence="2" id="KW-1185">Reference proteome</keyword>
<name>A0ABD0J875_9CAEN</name>